<accession>A0A4Q0T4I7</accession>
<protein>
    <submittedName>
        <fullName evidence="3">Sulfite oxidase</fullName>
    </submittedName>
</protein>
<feature type="compositionally biased region" description="Low complexity" evidence="1">
    <location>
        <begin position="10"/>
        <end position="55"/>
    </location>
</feature>
<feature type="domain" description="Oxidoreductase molybdopterin-binding" evidence="2">
    <location>
        <begin position="248"/>
        <end position="376"/>
    </location>
</feature>
<proteinExistence type="predicted"/>
<reference evidence="3 4" key="1">
    <citation type="submission" date="2018-11" db="EMBL/GenBank/DDBJ databases">
        <authorList>
            <person name="Mardanov A.V."/>
            <person name="Ravin N.V."/>
            <person name="Dedysh S.N."/>
        </authorList>
    </citation>
    <scope>NUCLEOTIDE SEQUENCE [LARGE SCALE GENOMIC DNA]</scope>
    <source>
        <strain evidence="3 4">AF10</strain>
    </source>
</reference>
<dbReference type="RefSeq" id="WP_241654427.1">
    <property type="nucleotide sequence ID" value="NZ_RDSM01000001.1"/>
</dbReference>
<comment type="caution">
    <text evidence="3">The sequence shown here is derived from an EMBL/GenBank/DDBJ whole genome shotgun (WGS) entry which is preliminary data.</text>
</comment>
<feature type="region of interest" description="Disordered" evidence="1">
    <location>
        <begin position="221"/>
        <end position="245"/>
    </location>
</feature>
<dbReference type="SUPFAM" id="SSF56524">
    <property type="entry name" value="Oxidoreductase molybdopterin-binding domain"/>
    <property type="match status" value="1"/>
</dbReference>
<dbReference type="InterPro" id="IPR036374">
    <property type="entry name" value="OxRdtase_Mopterin-bd_sf"/>
</dbReference>
<evidence type="ECO:0000313" key="3">
    <source>
        <dbReference type="EMBL" id="RXH58645.1"/>
    </source>
</evidence>
<dbReference type="EMBL" id="RDSM01000001">
    <property type="protein sequence ID" value="RXH58645.1"/>
    <property type="molecule type" value="Genomic_DNA"/>
</dbReference>
<keyword evidence="4" id="KW-1185">Reference proteome</keyword>
<evidence type="ECO:0000313" key="4">
    <source>
        <dbReference type="Proteomes" id="UP000289437"/>
    </source>
</evidence>
<sequence length="387" mass="42420">MSEPQPEIQEPVGAEPSAAPEPAATEPESAAAPEAVAAGPQPAAEAEPASKATEAAPPPPVVPPAVVETDAQIRARSAGMTRRSLVVGVIGAAAGYAGYRWIDQSEKDGRQELPLRKAFHVDADVARGVFRERGLAPTYSVDKAVDLRFNGPYGVRDDIDVSSWRLQMAGVADAEKHPQYQKDITAWNYVMTPRVDPNAPKTVDSKGPAEAPKEAIWTRSKDGFGAPMRGQEEAGESDSTLDDGTPGISLTMADLMKLPRHELVTEFKCIEGWSEIVHWSGVRLVDLLELYPPAKVDGREPRYVYMETPYGDYYCGYDLSACRHPQSLLVTEMSGRPLTQLHGAPLRLHMPIKYGYKQIKRIGLIAYTDKKPDDYWTKLGYDWYAGL</sequence>
<dbReference type="AlphaFoldDB" id="A0A4Q0T4I7"/>
<dbReference type="InterPro" id="IPR000572">
    <property type="entry name" value="OxRdtase_Mopterin-bd_dom"/>
</dbReference>
<organism evidence="3 4">
    <name type="scientific">Granulicella sibirica</name>
    <dbReference type="NCBI Taxonomy" id="2479048"/>
    <lineage>
        <taxon>Bacteria</taxon>
        <taxon>Pseudomonadati</taxon>
        <taxon>Acidobacteriota</taxon>
        <taxon>Terriglobia</taxon>
        <taxon>Terriglobales</taxon>
        <taxon>Acidobacteriaceae</taxon>
        <taxon>Granulicella</taxon>
    </lineage>
</organism>
<dbReference type="Gene3D" id="3.90.420.10">
    <property type="entry name" value="Oxidoreductase, molybdopterin-binding domain"/>
    <property type="match status" value="1"/>
</dbReference>
<dbReference type="Proteomes" id="UP000289437">
    <property type="component" value="Unassembled WGS sequence"/>
</dbReference>
<evidence type="ECO:0000256" key="1">
    <source>
        <dbReference type="SAM" id="MobiDB-lite"/>
    </source>
</evidence>
<dbReference type="PANTHER" id="PTHR43032:SF2">
    <property type="entry name" value="BLL0505 PROTEIN"/>
    <property type="match status" value="1"/>
</dbReference>
<evidence type="ECO:0000259" key="2">
    <source>
        <dbReference type="Pfam" id="PF00174"/>
    </source>
</evidence>
<gene>
    <name evidence="3" type="ORF">GRAN_1955</name>
</gene>
<reference evidence="4" key="2">
    <citation type="submission" date="2019-02" db="EMBL/GenBank/DDBJ databases">
        <title>Granulicella sibirica sp. nov., a psychrotolerant acidobacterium isolated from an organic soil layer in forested tundra, West Siberia.</title>
        <authorList>
            <person name="Oshkin I.Y."/>
            <person name="Kulichevskaya I.S."/>
            <person name="Rijpstra W.I.C."/>
            <person name="Sinninghe Damste J.S."/>
            <person name="Rakitin A.L."/>
            <person name="Ravin N.V."/>
            <person name="Dedysh S.N."/>
        </authorList>
    </citation>
    <scope>NUCLEOTIDE SEQUENCE [LARGE SCALE GENOMIC DNA]</scope>
    <source>
        <strain evidence="4">AF10</strain>
    </source>
</reference>
<dbReference type="PANTHER" id="PTHR43032">
    <property type="entry name" value="PROTEIN-METHIONINE-SULFOXIDE REDUCTASE"/>
    <property type="match status" value="1"/>
</dbReference>
<dbReference type="Pfam" id="PF00174">
    <property type="entry name" value="Oxidored_molyb"/>
    <property type="match status" value="1"/>
</dbReference>
<name>A0A4Q0T4I7_9BACT</name>
<feature type="region of interest" description="Disordered" evidence="1">
    <location>
        <begin position="1"/>
        <end position="64"/>
    </location>
</feature>